<sequence>MPTNSLTKLFLVSLSTFSVSQVWGKEYFNGLLTQNLTDILQCNLISYYNSKPGGPDPDSFLDFVDEPEQFYWFVENYLAVPFSVPPHLSANSDHNWEPCLKKKWMSEFLKEYEEPDVSYLANILDKEQRFYYKDAFRGKEPVAKYAIFEIKEFDSYCILPPFVQTNIKNKDNKEYLSFQMDKTDYQIYLEMNGNKHSAMKHLYENMEYSEKKEIVKAIAEANNENSFQLICPSYYIKLHYNTECKPNSNILTCIDEHIKTKCLDGVKNDENPNICDHLINLFNSLKDFQLESFHKFLTTDELKLTKPRGPWVHPLFHVYDRKDHLNPKINILPDEFKRFNPQNSIYFSFSAEIPEKYSYVDNVPMNFKLNKYSSSVFDTFQNIFSVFKKKSTPIPPASVKEISQKIEDFEFKTAKAPVQCMAVKKSLDLSIEVDIFKVAGVENICNVIDKYALTQDSDFKKKPKEKKMQKLDQIEKGFHIDCILVSTHVEAYNLIRQFLNLENVLSLVRYTSLYTHKFFKSVTSLKGNFLYDNPNAIKYARSCGSAVLYIPAVLYRRNLYVPETFLSLYLGLSNLVSSNPSSPFFEYSIIEFLVSYFNKGAAKFLYYFISIISVLHINRYYYEQIYCHHNKHFDALKSKMIHPDIVQSILKKLKSMLSSPRYAKMMELYNNLESDILFNYDEMIKILMKFDEFAQNKDVQERAQKKIDEEEKPEINSLEEMAKYNEEWLPKLTKPTIPLDPKDKPNPNIKFDENVRSDDNLTLADRDKELELHLFKYIGNLPADKSASSTENQTDLAFDEKVQPTDAEEMKAASKEHLNTLDTEDGNDDETQDSYNNEEEETTPPEPDNDEDPNLL</sequence>
<dbReference type="InterPro" id="IPR054451">
    <property type="entry name" value="RhopH3_C"/>
</dbReference>
<protein>
    <submittedName>
        <fullName evidence="4">High molecular weight rhoptry protein 3, putative</fullName>
    </submittedName>
</protein>
<proteinExistence type="predicted"/>
<evidence type="ECO:0000259" key="3">
    <source>
        <dbReference type="Pfam" id="PF22808"/>
    </source>
</evidence>
<evidence type="ECO:0000313" key="5">
    <source>
        <dbReference type="Proteomes" id="UP000515308"/>
    </source>
</evidence>
<evidence type="ECO:0000313" key="4">
    <source>
        <dbReference type="EMBL" id="CAD2086299.1"/>
    </source>
</evidence>
<dbReference type="Pfam" id="PF22808">
    <property type="entry name" value="RhopH3_C"/>
    <property type="match status" value="1"/>
</dbReference>
<feature type="signal peptide" evidence="2">
    <location>
        <begin position="1"/>
        <end position="24"/>
    </location>
</feature>
<organism evidence="4 5">
    <name type="scientific">Plasmodium vinckei lentum</name>
    <dbReference type="NCBI Taxonomy" id="138297"/>
    <lineage>
        <taxon>Eukaryota</taxon>
        <taxon>Sar</taxon>
        <taxon>Alveolata</taxon>
        <taxon>Apicomplexa</taxon>
        <taxon>Aconoidasida</taxon>
        <taxon>Haemosporida</taxon>
        <taxon>Plasmodiidae</taxon>
        <taxon>Plasmodium</taxon>
        <taxon>Plasmodium (Vinckeia)</taxon>
    </lineage>
</organism>
<accession>A0A6V7RYB2</accession>
<feature type="compositionally biased region" description="Basic and acidic residues" evidence="1">
    <location>
        <begin position="740"/>
        <end position="754"/>
    </location>
</feature>
<reference evidence="4 5" key="1">
    <citation type="submission" date="2020-08" db="EMBL/GenBank/DDBJ databases">
        <authorList>
            <person name="Ramaprasad A."/>
        </authorList>
    </citation>
    <scope>NUCLEOTIDE SEQUENCE [LARGE SCALE GENOMIC DNA]</scope>
</reference>
<name>A0A6V7RYB2_PLAVN</name>
<evidence type="ECO:0000256" key="2">
    <source>
        <dbReference type="SAM" id="SignalP"/>
    </source>
</evidence>
<dbReference type="Proteomes" id="UP000515308">
    <property type="component" value="Chromosome PVLDE_04"/>
</dbReference>
<dbReference type="VEuPathDB" id="PlasmoDB:PVLDE_0401830"/>
<feature type="domain" description="RhopH3 C-terminal" evidence="3">
    <location>
        <begin position="366"/>
        <end position="704"/>
    </location>
</feature>
<feature type="compositionally biased region" description="Basic and acidic residues" evidence="1">
    <location>
        <begin position="798"/>
        <end position="819"/>
    </location>
</feature>
<keyword evidence="2" id="KW-0732">Signal</keyword>
<feature type="compositionally biased region" description="Polar residues" evidence="1">
    <location>
        <begin position="786"/>
        <end position="795"/>
    </location>
</feature>
<feature type="compositionally biased region" description="Acidic residues" evidence="1">
    <location>
        <begin position="822"/>
        <end position="856"/>
    </location>
</feature>
<gene>
    <name evidence="4" type="ORF">PVLDE_0401830</name>
</gene>
<dbReference type="EMBL" id="LR865366">
    <property type="protein sequence ID" value="CAD2086299.1"/>
    <property type="molecule type" value="Genomic_DNA"/>
</dbReference>
<evidence type="ECO:0000256" key="1">
    <source>
        <dbReference type="SAM" id="MobiDB-lite"/>
    </source>
</evidence>
<feature type="chain" id="PRO_5027824365" evidence="2">
    <location>
        <begin position="25"/>
        <end position="856"/>
    </location>
</feature>
<feature type="region of interest" description="Disordered" evidence="1">
    <location>
        <begin position="735"/>
        <end position="754"/>
    </location>
</feature>
<feature type="region of interest" description="Disordered" evidence="1">
    <location>
        <begin position="783"/>
        <end position="856"/>
    </location>
</feature>
<dbReference type="AlphaFoldDB" id="A0A6V7RYB2"/>